<feature type="transmembrane region" description="Helical" evidence="1">
    <location>
        <begin position="340"/>
        <end position="359"/>
    </location>
</feature>
<dbReference type="Pfam" id="PF14093">
    <property type="entry name" value="DUF4271"/>
    <property type="match status" value="1"/>
</dbReference>
<proteinExistence type="predicted"/>
<keyword evidence="1" id="KW-0472">Membrane</keyword>
<keyword evidence="2" id="KW-0732">Signal</keyword>
<evidence type="ECO:0000256" key="2">
    <source>
        <dbReference type="SAM" id="SignalP"/>
    </source>
</evidence>
<dbReference type="EMBL" id="WELI01000007">
    <property type="protein sequence ID" value="KAB7728811.1"/>
    <property type="molecule type" value="Genomic_DNA"/>
</dbReference>
<dbReference type="Proteomes" id="UP000488299">
    <property type="component" value="Unassembled WGS sequence"/>
</dbReference>
<gene>
    <name evidence="3" type="ORF">F5984_18285</name>
</gene>
<dbReference type="AlphaFoldDB" id="A0A7J5TWI0"/>
<protein>
    <submittedName>
        <fullName evidence="3">DUF4271 domain-containing protein</fullName>
    </submittedName>
</protein>
<dbReference type="InterPro" id="IPR025367">
    <property type="entry name" value="DUF4271"/>
</dbReference>
<organism evidence="3 4">
    <name type="scientific">Rudanella paleaurantiibacter</name>
    <dbReference type="NCBI Taxonomy" id="2614655"/>
    <lineage>
        <taxon>Bacteria</taxon>
        <taxon>Pseudomonadati</taxon>
        <taxon>Bacteroidota</taxon>
        <taxon>Cytophagia</taxon>
        <taxon>Cytophagales</taxon>
        <taxon>Cytophagaceae</taxon>
        <taxon>Rudanella</taxon>
    </lineage>
</organism>
<feature type="transmembrane region" description="Helical" evidence="1">
    <location>
        <begin position="308"/>
        <end position="328"/>
    </location>
</feature>
<sequence length="390" mass="44468">MRRGLAVLALSLLHSFALSLFAQTTRNGVGPEQRYYAVHSFADDWLVYDEAAKAYVPYLPEIHADAPAVSASIDLESNRHYQLLLYTDTDTYVFINAALKKQLLGGRWYTFSIDSLYNAYRQPRVLLSIYGSAGVAGKQMIMGYPKSILQKPVVLSDDNLSVRPRTFSVYQNFFGLGLLFLLAIHALLFSLYRRAFLVLYDPRDLFALRVRDESFLINRPLSRTVLLFLLSLSFVMGYLFLFVQSRNVNVFSSRTLLLDQQNFGALLLYYLLVSVLVFLSFLGKYLMLQVVGSLYRFESVVNIHFFKVVQSSLLFFTAIGFLATIVIFNGPTIENLTNYLLIPFTVFYLVRLVLLYLVIRAQAPIKSLYLISYLCIVELVPLLIGVRFAL</sequence>
<feature type="transmembrane region" description="Helical" evidence="1">
    <location>
        <begin position="263"/>
        <end position="287"/>
    </location>
</feature>
<name>A0A7J5TWI0_9BACT</name>
<keyword evidence="1" id="KW-1133">Transmembrane helix</keyword>
<comment type="caution">
    <text evidence="3">The sequence shown here is derived from an EMBL/GenBank/DDBJ whole genome shotgun (WGS) entry which is preliminary data.</text>
</comment>
<keyword evidence="1" id="KW-0812">Transmembrane</keyword>
<feature type="transmembrane region" description="Helical" evidence="1">
    <location>
        <begin position="225"/>
        <end position="243"/>
    </location>
</feature>
<feature type="signal peptide" evidence="2">
    <location>
        <begin position="1"/>
        <end position="22"/>
    </location>
</feature>
<feature type="transmembrane region" description="Helical" evidence="1">
    <location>
        <begin position="368"/>
        <end position="389"/>
    </location>
</feature>
<reference evidence="3 4" key="1">
    <citation type="submission" date="2019-10" db="EMBL/GenBank/DDBJ databases">
        <title>Rudanella paleaurantiibacter sp. nov., isolated from sludge.</title>
        <authorList>
            <person name="Xu S.Q."/>
        </authorList>
    </citation>
    <scope>NUCLEOTIDE SEQUENCE [LARGE SCALE GENOMIC DNA]</scope>
    <source>
        <strain evidence="3 4">HX-22-17</strain>
    </source>
</reference>
<evidence type="ECO:0000313" key="4">
    <source>
        <dbReference type="Proteomes" id="UP000488299"/>
    </source>
</evidence>
<feature type="transmembrane region" description="Helical" evidence="1">
    <location>
        <begin position="173"/>
        <end position="192"/>
    </location>
</feature>
<keyword evidence="4" id="KW-1185">Reference proteome</keyword>
<accession>A0A7J5TWI0</accession>
<evidence type="ECO:0000256" key="1">
    <source>
        <dbReference type="SAM" id="Phobius"/>
    </source>
</evidence>
<evidence type="ECO:0000313" key="3">
    <source>
        <dbReference type="EMBL" id="KAB7728811.1"/>
    </source>
</evidence>
<feature type="chain" id="PRO_5029472260" evidence="2">
    <location>
        <begin position="23"/>
        <end position="390"/>
    </location>
</feature>